<evidence type="ECO:0000256" key="6">
    <source>
        <dbReference type="SAM" id="Phobius"/>
    </source>
</evidence>
<evidence type="ECO:0000313" key="8">
    <source>
        <dbReference type="EMBL" id="NYI72293.1"/>
    </source>
</evidence>
<feature type="transmembrane region" description="Helical" evidence="6">
    <location>
        <begin position="72"/>
        <end position="95"/>
    </location>
</feature>
<dbReference type="AlphaFoldDB" id="A0A7Z0DB83"/>
<comment type="similarity">
    <text evidence="2">Belongs to the DsbD family.</text>
</comment>
<evidence type="ECO:0000256" key="3">
    <source>
        <dbReference type="ARBA" id="ARBA00022692"/>
    </source>
</evidence>
<feature type="domain" description="Cytochrome C biogenesis protein transmembrane" evidence="7">
    <location>
        <begin position="19"/>
        <end position="232"/>
    </location>
</feature>
<dbReference type="RefSeq" id="WP_029144362.1">
    <property type="nucleotide sequence ID" value="NZ_JACBZS010000001.1"/>
</dbReference>
<feature type="transmembrane region" description="Helical" evidence="6">
    <location>
        <begin position="178"/>
        <end position="200"/>
    </location>
</feature>
<proteinExistence type="inferred from homology"/>
<evidence type="ECO:0000256" key="4">
    <source>
        <dbReference type="ARBA" id="ARBA00022989"/>
    </source>
</evidence>
<dbReference type="EMBL" id="JACBZS010000001">
    <property type="protein sequence ID" value="NYI72293.1"/>
    <property type="molecule type" value="Genomic_DNA"/>
</dbReference>
<dbReference type="InterPro" id="IPR051790">
    <property type="entry name" value="Cytochrome_c-biogenesis_DsbD"/>
</dbReference>
<gene>
    <name evidence="8" type="ORF">GGQ54_002853</name>
</gene>
<feature type="transmembrane region" description="Helical" evidence="6">
    <location>
        <begin position="216"/>
        <end position="237"/>
    </location>
</feature>
<keyword evidence="4 6" id="KW-1133">Transmembrane helix</keyword>
<feature type="transmembrane region" description="Helical" evidence="6">
    <location>
        <begin position="138"/>
        <end position="166"/>
    </location>
</feature>
<keyword evidence="3 6" id="KW-0812">Transmembrane</keyword>
<evidence type="ECO:0000256" key="5">
    <source>
        <dbReference type="ARBA" id="ARBA00023136"/>
    </source>
</evidence>
<reference evidence="8 9" key="1">
    <citation type="submission" date="2020-07" db="EMBL/GenBank/DDBJ databases">
        <title>Sequencing the genomes of 1000 actinobacteria strains.</title>
        <authorList>
            <person name="Klenk H.-P."/>
        </authorList>
    </citation>
    <scope>NUCLEOTIDE SEQUENCE [LARGE SCALE GENOMIC DNA]</scope>
    <source>
        <strain evidence="8 9">DSM 103164</strain>
    </source>
</reference>
<protein>
    <submittedName>
        <fullName evidence="8">Cytochrome c-type biogenesis protein</fullName>
    </submittedName>
</protein>
<dbReference type="Proteomes" id="UP000527616">
    <property type="component" value="Unassembled WGS sequence"/>
</dbReference>
<feature type="transmembrane region" description="Helical" evidence="6">
    <location>
        <begin position="107"/>
        <end position="126"/>
    </location>
</feature>
<evidence type="ECO:0000313" key="9">
    <source>
        <dbReference type="Proteomes" id="UP000527616"/>
    </source>
</evidence>
<dbReference type="Pfam" id="PF02683">
    <property type="entry name" value="DsbD_TM"/>
    <property type="match status" value="1"/>
</dbReference>
<comment type="caution">
    <text evidence="8">The sequence shown here is derived from an EMBL/GenBank/DDBJ whole genome shotgun (WGS) entry which is preliminary data.</text>
</comment>
<sequence length="255" mass="26642">MLDQLAAWATQSVSGSMPVALPVAFLAGLVSFFSPCVIPLLPGYISYATGMSAADLVAGGSRMRLGRTLMGSSLFVAGFGVVFVASASLAGLLGSRFITWQDPLTRVMGVIMIGLGLAFTGLLRFAQRDLRLSWLPRFGLLAAPLIGFVFGLGWTPCIGPTLGVVLTMAMSQATAAKGAWLAIAYTLGLGIPFIAAAIAFNKISTAARALRNRQQLIMRIGGISMIIVGLLMATGLWTNVIGALRQSISGFVTVI</sequence>
<dbReference type="InterPro" id="IPR003834">
    <property type="entry name" value="Cyt_c_assmbl_TM_dom"/>
</dbReference>
<dbReference type="GO" id="GO:0016020">
    <property type="term" value="C:membrane"/>
    <property type="evidence" value="ECO:0007669"/>
    <property type="project" value="UniProtKB-SubCell"/>
</dbReference>
<name>A0A7Z0DB83_9ACTN</name>
<organism evidence="8 9">
    <name type="scientific">Naumannella cuiyingiana</name>
    <dbReference type="NCBI Taxonomy" id="1347891"/>
    <lineage>
        <taxon>Bacteria</taxon>
        <taxon>Bacillati</taxon>
        <taxon>Actinomycetota</taxon>
        <taxon>Actinomycetes</taxon>
        <taxon>Propionibacteriales</taxon>
        <taxon>Propionibacteriaceae</taxon>
        <taxon>Naumannella</taxon>
    </lineage>
</organism>
<feature type="transmembrane region" description="Helical" evidence="6">
    <location>
        <begin position="20"/>
        <end position="41"/>
    </location>
</feature>
<accession>A0A7Z0DB83</accession>
<keyword evidence="9" id="KW-1185">Reference proteome</keyword>
<dbReference type="GO" id="GO:0017004">
    <property type="term" value="P:cytochrome complex assembly"/>
    <property type="evidence" value="ECO:0007669"/>
    <property type="project" value="InterPro"/>
</dbReference>
<keyword evidence="5 6" id="KW-0472">Membrane</keyword>
<dbReference type="PANTHER" id="PTHR31272:SF4">
    <property type="entry name" value="CYTOCHROME C-TYPE BIOGENESIS PROTEIN HI_1454-RELATED"/>
    <property type="match status" value="1"/>
</dbReference>
<dbReference type="PANTHER" id="PTHR31272">
    <property type="entry name" value="CYTOCHROME C-TYPE BIOGENESIS PROTEIN HI_1454-RELATED"/>
    <property type="match status" value="1"/>
</dbReference>
<comment type="subcellular location">
    <subcellularLocation>
        <location evidence="1">Membrane</location>
        <topology evidence="1">Multi-pass membrane protein</topology>
    </subcellularLocation>
</comment>
<evidence type="ECO:0000259" key="7">
    <source>
        <dbReference type="Pfam" id="PF02683"/>
    </source>
</evidence>
<evidence type="ECO:0000256" key="2">
    <source>
        <dbReference type="ARBA" id="ARBA00006143"/>
    </source>
</evidence>
<evidence type="ECO:0000256" key="1">
    <source>
        <dbReference type="ARBA" id="ARBA00004141"/>
    </source>
</evidence>